<dbReference type="EMBL" id="CP097899">
    <property type="protein sequence ID" value="URN92575.1"/>
    <property type="molecule type" value="Genomic_DNA"/>
</dbReference>
<organism evidence="1 2">
    <name type="scientific">Candidatus Pristimantibacillus lignocellulolyticus</name>
    <dbReference type="NCBI Taxonomy" id="2994561"/>
    <lineage>
        <taxon>Bacteria</taxon>
        <taxon>Bacillati</taxon>
        <taxon>Bacillota</taxon>
        <taxon>Bacilli</taxon>
        <taxon>Bacillales</taxon>
        <taxon>Paenibacillaceae</taxon>
        <taxon>Candidatus Pristimantibacillus</taxon>
    </lineage>
</organism>
<dbReference type="AlphaFoldDB" id="A0A9J6Z9A6"/>
<dbReference type="Proteomes" id="UP001056756">
    <property type="component" value="Chromosome"/>
</dbReference>
<reference evidence="1" key="1">
    <citation type="submission" date="2022-05" db="EMBL/GenBank/DDBJ databases">
        <title>Novel bacterial taxa in a minimal lignocellulolytic consortium and its capacity to transform plastics disclosed by genome-resolved metagenomics.</title>
        <authorList>
            <person name="Rodriguez C.A.D."/>
            <person name="Diaz-Garcia L."/>
            <person name="Herrera K."/>
            <person name="Tarazona N.A."/>
            <person name="Sproer C."/>
            <person name="Overmann J."/>
            <person name="Jimenez D.J."/>
        </authorList>
    </citation>
    <scope>NUCLEOTIDE SEQUENCE</scope>
    <source>
        <strain evidence="1">MAG5</strain>
    </source>
</reference>
<evidence type="ECO:0000313" key="2">
    <source>
        <dbReference type="Proteomes" id="UP001056756"/>
    </source>
</evidence>
<name>A0A9J6Z9A6_9BACL</name>
<proteinExistence type="predicted"/>
<dbReference type="KEGG" id="plig:NAG76_11750"/>
<protein>
    <submittedName>
        <fullName evidence="1">Uncharacterized protein</fullName>
    </submittedName>
</protein>
<accession>A0A9J6Z9A6</accession>
<sequence>MKELIVTCALLLTMVIIYLSVIQAQDGVKDQIDMSNSHLTNYVKGIDA</sequence>
<gene>
    <name evidence="1" type="ORF">NAG76_11750</name>
</gene>
<evidence type="ECO:0000313" key="1">
    <source>
        <dbReference type="EMBL" id="URN92575.1"/>
    </source>
</evidence>